<evidence type="ECO:0000259" key="1">
    <source>
        <dbReference type="Pfam" id="PF04991"/>
    </source>
</evidence>
<evidence type="ECO:0000313" key="3">
    <source>
        <dbReference type="Proteomes" id="UP000242800"/>
    </source>
</evidence>
<organism evidence="2 3">
    <name type="scientific">Francisella persica ATCC VR-331</name>
    <dbReference type="NCBI Taxonomy" id="1086726"/>
    <lineage>
        <taxon>Bacteria</taxon>
        <taxon>Pseudomonadati</taxon>
        <taxon>Pseudomonadota</taxon>
        <taxon>Gammaproteobacteria</taxon>
        <taxon>Thiotrichales</taxon>
        <taxon>Francisellaceae</taxon>
        <taxon>Francisella</taxon>
    </lineage>
</organism>
<dbReference type="Pfam" id="PF04991">
    <property type="entry name" value="LicD"/>
    <property type="match status" value="1"/>
</dbReference>
<dbReference type="InterPro" id="IPR007074">
    <property type="entry name" value="LicD/FKTN/FKRP_NTP_transf"/>
</dbReference>
<dbReference type="RefSeq" id="WP_064460780.1">
    <property type="nucleotide sequence ID" value="NZ_CP012505.1"/>
</dbReference>
<dbReference type="PANTHER" id="PTHR43404">
    <property type="entry name" value="LIPOPOLYSACCHARIDE CHOLINEPHOSPHOTRANSFERASE LICD"/>
    <property type="match status" value="1"/>
</dbReference>
<dbReference type="PANTHER" id="PTHR43404:SF1">
    <property type="entry name" value="MNN4P"/>
    <property type="match status" value="1"/>
</dbReference>
<protein>
    <recommendedName>
        <fullName evidence="1">LicD/FKTN/FKRP nucleotidyltransferase domain-containing protein</fullName>
    </recommendedName>
</protein>
<reference evidence="2 3" key="1">
    <citation type="journal article" date="2016" name="Int. J. Syst. Evol. Microbiol.">
        <title>Reclassification of Wolbachia persica as Francisella persica comb. nov. and emended description of the family Francisellaceae.</title>
        <authorList>
            <person name="Larson M.A."/>
            <person name="Nalbantoglu U."/>
            <person name="Sayood K."/>
            <person name="Zentz E.B."/>
            <person name="Cer R.Z."/>
            <person name="Iwen P.C."/>
            <person name="Francesconi S.C."/>
            <person name="Bishop-Lilly K.A."/>
            <person name="Mokashi V.P."/>
            <person name="Sjostedt A."/>
            <person name="Hinrichs S.H."/>
        </authorList>
    </citation>
    <scope>NUCLEOTIDE SEQUENCE [LARGE SCALE GENOMIC DNA]</scope>
    <source>
        <strain evidence="2 3">FSC845</strain>
    </source>
</reference>
<evidence type="ECO:0000313" key="2">
    <source>
        <dbReference type="EMBL" id="ALB01366.1"/>
    </source>
</evidence>
<dbReference type="Proteomes" id="UP000242800">
    <property type="component" value="Chromosome"/>
</dbReference>
<proteinExistence type="predicted"/>
<dbReference type="AlphaFoldDB" id="A0AAC8ZMH4"/>
<dbReference type="InterPro" id="IPR052942">
    <property type="entry name" value="LPS_cholinephosphotransferase"/>
</dbReference>
<feature type="domain" description="LicD/FKTN/FKRP nucleotidyltransferase" evidence="1">
    <location>
        <begin position="51"/>
        <end position="83"/>
    </location>
</feature>
<dbReference type="EMBL" id="CP012505">
    <property type="protein sequence ID" value="ALB01366.1"/>
    <property type="molecule type" value="Genomic_DNA"/>
</dbReference>
<name>A0AAC8ZMH4_9GAMM</name>
<dbReference type="GO" id="GO:0009100">
    <property type="term" value="P:glycoprotein metabolic process"/>
    <property type="evidence" value="ECO:0007669"/>
    <property type="project" value="UniProtKB-ARBA"/>
</dbReference>
<dbReference type="KEGG" id="fper:ACH24_00860"/>
<sequence>MLKKLRHLMKDYLFVLKHGKFVEFHSFPFDTNQKLPNGAEKVMEKCCNIIKKLGVGYRLTDGTILGLYRDGNFIPHDNDIDIDIIGDSKVKDIERNFTKLGMKLGRKVIYKGKVQQFIYYTSEHIIIDIVVWRQKNNFIYNYCERNYERKQDIKFFDIDNLDVIEFKGNKYPMPTPIEEWLEMRYGKAWRIPKTYKGDWKEECFDMKRV</sequence>
<gene>
    <name evidence="2" type="ORF">ACH24_00860</name>
</gene>
<keyword evidence="3" id="KW-1185">Reference proteome</keyword>
<accession>A0AAC8ZMH4</accession>